<keyword evidence="2" id="KW-1185">Reference proteome</keyword>
<protein>
    <submittedName>
        <fullName evidence="1">GTP-binding protein LepA</fullName>
    </submittedName>
</protein>
<name>A0ABU3L573_9FLAO</name>
<evidence type="ECO:0000313" key="1">
    <source>
        <dbReference type="EMBL" id="MDT7828869.1"/>
    </source>
</evidence>
<dbReference type="RefSeq" id="WP_314014439.1">
    <property type="nucleotide sequence ID" value="NZ_JAVTTP010000001.1"/>
</dbReference>
<accession>A0ABU3L573</accession>
<gene>
    <name evidence="1" type="ORF">RQM65_09370</name>
</gene>
<sequence>MNLVPQIMTTYIAHFTAKHDQVNVEQHSVFIWQQESGEVDKTLLINKIKRESSIHFFRMASEKECIIEHDAISVRVRQALPFSG</sequence>
<comment type="caution">
    <text evidence="1">The sequence shown here is derived from an EMBL/GenBank/DDBJ whole genome shotgun (WGS) entry which is preliminary data.</text>
</comment>
<dbReference type="EMBL" id="JAVTTP010000001">
    <property type="protein sequence ID" value="MDT7828869.1"/>
    <property type="molecule type" value="Genomic_DNA"/>
</dbReference>
<dbReference type="Proteomes" id="UP001250656">
    <property type="component" value="Unassembled WGS sequence"/>
</dbReference>
<evidence type="ECO:0000313" key="2">
    <source>
        <dbReference type="Proteomes" id="UP001250656"/>
    </source>
</evidence>
<organism evidence="1 2">
    <name type="scientific">Pricia mediterranea</name>
    <dbReference type="NCBI Taxonomy" id="3076079"/>
    <lineage>
        <taxon>Bacteria</taxon>
        <taxon>Pseudomonadati</taxon>
        <taxon>Bacteroidota</taxon>
        <taxon>Flavobacteriia</taxon>
        <taxon>Flavobacteriales</taxon>
        <taxon>Flavobacteriaceae</taxon>
        <taxon>Pricia</taxon>
    </lineage>
</organism>
<proteinExistence type="predicted"/>
<reference evidence="1 2" key="1">
    <citation type="submission" date="2023-09" db="EMBL/GenBank/DDBJ databases">
        <title>Novel taxa isolated from Blanes Bay.</title>
        <authorList>
            <person name="Rey-Velasco X."/>
            <person name="Lucena T."/>
        </authorList>
    </citation>
    <scope>NUCLEOTIDE SEQUENCE [LARGE SCALE GENOMIC DNA]</scope>
    <source>
        <strain evidence="1 2">S334</strain>
    </source>
</reference>